<dbReference type="InterPro" id="IPR012419">
    <property type="entry name" value="Cas1_AcylTrans_dom"/>
</dbReference>
<gene>
    <name evidence="4" type="ORF">TWF730_010588</name>
</gene>
<evidence type="ECO:0000313" key="5">
    <source>
        <dbReference type="Proteomes" id="UP001373714"/>
    </source>
</evidence>
<feature type="transmembrane region" description="Helical" evidence="2">
    <location>
        <begin position="378"/>
        <end position="400"/>
    </location>
</feature>
<evidence type="ECO:0000256" key="2">
    <source>
        <dbReference type="SAM" id="Phobius"/>
    </source>
</evidence>
<accession>A0AAV9UQ79</accession>
<keyword evidence="2" id="KW-0812">Transmembrane</keyword>
<organism evidence="4 5">
    <name type="scientific">Orbilia blumenaviensis</name>
    <dbReference type="NCBI Taxonomy" id="1796055"/>
    <lineage>
        <taxon>Eukaryota</taxon>
        <taxon>Fungi</taxon>
        <taxon>Dikarya</taxon>
        <taxon>Ascomycota</taxon>
        <taxon>Pezizomycotina</taxon>
        <taxon>Orbiliomycetes</taxon>
        <taxon>Orbiliales</taxon>
        <taxon>Orbiliaceae</taxon>
        <taxon>Orbilia</taxon>
    </lineage>
</organism>
<feature type="transmembrane region" description="Helical" evidence="2">
    <location>
        <begin position="715"/>
        <end position="736"/>
    </location>
</feature>
<comment type="caution">
    <text evidence="4">The sequence shown here is derived from an EMBL/GenBank/DDBJ whole genome shotgun (WGS) entry which is preliminary data.</text>
</comment>
<evidence type="ECO:0000313" key="4">
    <source>
        <dbReference type="EMBL" id="KAK6346258.1"/>
    </source>
</evidence>
<keyword evidence="5" id="KW-1185">Reference proteome</keyword>
<feature type="transmembrane region" description="Helical" evidence="2">
    <location>
        <begin position="743"/>
        <end position="764"/>
    </location>
</feature>
<keyword evidence="2" id="KW-0472">Membrane</keyword>
<feature type="transmembrane region" description="Helical" evidence="2">
    <location>
        <begin position="688"/>
        <end position="709"/>
    </location>
</feature>
<dbReference type="Pfam" id="PF07779">
    <property type="entry name" value="Cas1_AcylT"/>
    <property type="match status" value="1"/>
</dbReference>
<feature type="transmembrane region" description="Helical" evidence="2">
    <location>
        <begin position="654"/>
        <end position="676"/>
    </location>
</feature>
<dbReference type="AlphaFoldDB" id="A0AAV9UQ79"/>
<evidence type="ECO:0000256" key="1">
    <source>
        <dbReference type="SAM" id="MobiDB-lite"/>
    </source>
</evidence>
<evidence type="ECO:0000259" key="3">
    <source>
        <dbReference type="Pfam" id="PF07779"/>
    </source>
</evidence>
<sequence length="899" mass="102175">MDRQRPTRYRQVTQTTPRVRPKYITVDNIDNDVDPERERLNAAILRILSWLAVLGILTLLFLTAARFSSDDGRDPYGCAAITNEGRWLESNSNSTGPLQTWQPLGCLLHHYSRKDITACLPKRRILLVGDRGIKSIYRATVEKLLPGKSQEEVDDVSKFTSEGENGVTVEFIWDPYLNSTLLTQELKHWDNGSVSAQYQADPTYDPPALFIVGAGIRFAKRGFDDNPLRAWRESLDRVERHMRWGPRPTFLGGKDMLMLAPVEHPAWEKLDKDTRKLMMPSVAIDMGKYLHSRATVQGLDVIRAWEVTSDDKVGLVVSNHVYNKYHSKATEEDGIELLSEVAARRVDMILGLRCNNHLRELGESLEGNCCVLPRRLTWFQNFVMFKGALAVLVLRILWWLHDYILQEATIRNLQNSWITYPIALFYRYGTKRKVLSRVWALTLTLILCIYTDRSPVFYHRERMWSSTHFGKLLFCFLVAGVITLRGAAVNTRPWELDKRILSEWRGVVLAIHMISSYLGGPTDFSTFALVFLHSVEWSISLLTTNSPRTGASYFARKLVNLNYVVVPMVFMMQSEYAFYQLPALLSMWFVVVYLTVKIRNWSNKDLEWYSGKLAVSALLVLGFFWERGVFDFILMILNIFCGIRWDASLIRGLVFQHFGAAYAGMGAGWAYIRLFLTSKGKQKSDMEFNTAIVAFALGAFYCGLRALGYEWLDDWHTFSCIARIAGFGVVRLWFLGGRKGQSLFLAWLGSAEAAILAMMNHVWLSADGRGVVDLGFWGFDDEGAGWNTVFWTLVFLYLCWVVGDSREILVNWVLGFKDGLGDAGKSQSRKKTDAEDDDGRLGMTSGGSQNDVELGGPQQTPPLHPRPPIGGYLEKYASEGVQRTVCILVAIWILNWTTT</sequence>
<feature type="transmembrane region" description="Helical" evidence="2">
    <location>
        <begin position="472"/>
        <end position="489"/>
    </location>
</feature>
<dbReference type="Proteomes" id="UP001373714">
    <property type="component" value="Unassembled WGS sequence"/>
</dbReference>
<feature type="transmembrane region" description="Helical" evidence="2">
    <location>
        <begin position="47"/>
        <end position="65"/>
    </location>
</feature>
<name>A0AAV9UQ79_9PEZI</name>
<proteinExistence type="predicted"/>
<feature type="transmembrane region" description="Helical" evidence="2">
    <location>
        <begin position="577"/>
        <end position="596"/>
    </location>
</feature>
<keyword evidence="2" id="KW-1133">Transmembrane helix</keyword>
<protein>
    <recommendedName>
        <fullName evidence="3">Cas1p 10 TM acyl transferase domain-containing protein</fullName>
    </recommendedName>
</protein>
<feature type="transmembrane region" description="Helical" evidence="2">
    <location>
        <begin position="509"/>
        <end position="532"/>
    </location>
</feature>
<reference evidence="4 5" key="1">
    <citation type="submission" date="2019-10" db="EMBL/GenBank/DDBJ databases">
        <authorList>
            <person name="Palmer J.M."/>
        </authorList>
    </citation>
    <scope>NUCLEOTIDE SEQUENCE [LARGE SCALE GENOMIC DNA]</scope>
    <source>
        <strain evidence="4 5">TWF730</strain>
    </source>
</reference>
<feature type="transmembrane region" description="Helical" evidence="2">
    <location>
        <begin position="784"/>
        <end position="803"/>
    </location>
</feature>
<feature type="domain" description="Cas1p 10 TM acyl transferase" evidence="3">
    <location>
        <begin position="366"/>
        <end position="815"/>
    </location>
</feature>
<feature type="region of interest" description="Disordered" evidence="1">
    <location>
        <begin position="822"/>
        <end position="867"/>
    </location>
</feature>
<feature type="transmembrane region" description="Helical" evidence="2">
    <location>
        <begin position="434"/>
        <end position="451"/>
    </location>
</feature>
<dbReference type="EMBL" id="JAVHNS010000008">
    <property type="protein sequence ID" value="KAK6346258.1"/>
    <property type="molecule type" value="Genomic_DNA"/>
</dbReference>